<dbReference type="Pfam" id="PF23943">
    <property type="entry name" value="PUS7L_N"/>
    <property type="match status" value="1"/>
</dbReference>
<feature type="region of interest" description="Disordered" evidence="8">
    <location>
        <begin position="47"/>
        <end position="73"/>
    </location>
</feature>
<dbReference type="GO" id="GO:0001522">
    <property type="term" value="P:pseudouridine synthesis"/>
    <property type="evidence" value="ECO:0007669"/>
    <property type="project" value="InterPro"/>
</dbReference>
<organism evidence="10 11">
    <name type="scientific">Acanthochromis polyacanthus</name>
    <name type="common">spiny chromis</name>
    <dbReference type="NCBI Taxonomy" id="80966"/>
    <lineage>
        <taxon>Eukaryota</taxon>
        <taxon>Metazoa</taxon>
        <taxon>Chordata</taxon>
        <taxon>Craniata</taxon>
        <taxon>Vertebrata</taxon>
        <taxon>Euteleostomi</taxon>
        <taxon>Actinopterygii</taxon>
        <taxon>Neopterygii</taxon>
        <taxon>Teleostei</taxon>
        <taxon>Neoteleostei</taxon>
        <taxon>Acanthomorphata</taxon>
        <taxon>Ovalentaria</taxon>
        <taxon>Pomacentridae</taxon>
        <taxon>Acanthochromis</taxon>
    </lineage>
</organism>
<dbReference type="InterPro" id="IPR056961">
    <property type="entry name" value="R3H_PUS7L"/>
</dbReference>
<dbReference type="PROSITE" id="PS50984">
    <property type="entry name" value="TRUD"/>
    <property type="match status" value="1"/>
</dbReference>
<keyword evidence="4" id="KW-0413">Isomerase</keyword>
<comment type="similarity">
    <text evidence="2">Belongs to the pseudouridine synthase TruD family.</text>
</comment>
<dbReference type="InterPro" id="IPR056963">
    <property type="entry name" value="PUS7L_N"/>
</dbReference>
<dbReference type="Pfam" id="PF01142">
    <property type="entry name" value="TruD"/>
    <property type="match status" value="1"/>
</dbReference>
<keyword evidence="3" id="KW-0507">mRNA processing</keyword>
<evidence type="ECO:0000256" key="1">
    <source>
        <dbReference type="ARBA" id="ARBA00001166"/>
    </source>
</evidence>
<evidence type="ECO:0000256" key="3">
    <source>
        <dbReference type="ARBA" id="ARBA00022664"/>
    </source>
</evidence>
<sequence length="662" mass="74675">QSGSSGSKICRKLYHEGFLGSIKNFIEDFVVTEIDIDGHYVKTAAARQSPGCASSDRNSKTDADCKENSSVPQDSDVSLEWGVDVPLPNLGSFDLGVILGPSVSEELEHFVLTLRDKKPTELELSLGSFADKHQRANVHRAVRHRFPFLMTVTIQPEIRVREDPDYRELTQLVKEDEAEDFFRFIDAKVRGSSYTFGPDDNKEHRTAVHHFLNRRFGKLVETKSFNDQGRTSISVRLRERGRPKKRSADERKEEEVYTAFTLRKENLETLEAISYMAAALGILPSDFTYAGIKDKRAITYQSMVVKKVSPQRLQEKAADFERRGMRVSQVRSVSEPLRLGRLQGNHFDLVVRDLRPHGSGDALSSAADMHTRLATLVKEAVENVKTRGFVNYYGPQRFGSGQSAQSDRVGLALLKEDMVSAVRLFFTPEEGDDPQSHAKRHFLQTDNAKESLALMPLSKARERLMLRALNRYGTGSDGCAQAWLSLPHSMRVFYPHAYCSRVWNEAVAHRLATLGHSVRQGDLVFADILPVPLTFPSLLFQIHVVTDEEEIGAVYTLDQVLLPMLGNTVKYPENAMGTWYQERLARDGLNDCRFRVGSLKLNLPGCYRPLLATPHNLSYQLHKAASREDKQDLDSDVLTLNFDLDSSCYATICLREIMKCDP</sequence>
<feature type="domain" description="TRUD" evidence="9">
    <location>
        <begin position="388"/>
        <end position="613"/>
    </location>
</feature>
<dbReference type="NCBIfam" id="TIGR00094">
    <property type="entry name" value="tRNA_TruD_broad"/>
    <property type="match status" value="1"/>
</dbReference>
<dbReference type="AlphaFoldDB" id="A0A3Q1FXB4"/>
<evidence type="ECO:0000256" key="4">
    <source>
        <dbReference type="ARBA" id="ARBA00023235"/>
    </source>
</evidence>
<name>A0A3Q1FXB4_9TELE</name>
<dbReference type="PANTHER" id="PTHR13326">
    <property type="entry name" value="TRNA PSEUDOURIDINE SYNTHASE D"/>
    <property type="match status" value="1"/>
</dbReference>
<reference evidence="10" key="1">
    <citation type="submission" date="2025-08" db="UniProtKB">
        <authorList>
            <consortium name="Ensembl"/>
        </authorList>
    </citation>
    <scope>IDENTIFICATION</scope>
</reference>
<comment type="function">
    <text evidence="5">Pseudouridine synthase that catalyzes pseudouridylation of mRNAs.</text>
</comment>
<dbReference type="GeneTree" id="ENSGT00530000063554"/>
<protein>
    <recommendedName>
        <fullName evidence="6">Pseudouridylate synthase PUS7L</fullName>
    </recommendedName>
    <alternativeName>
        <fullName evidence="7">Pseudouridylate synthase 7 homolog-like protein</fullName>
    </alternativeName>
</protein>
<dbReference type="InterPro" id="IPR042214">
    <property type="entry name" value="TruD_catalytic"/>
</dbReference>
<dbReference type="GO" id="GO:0009982">
    <property type="term" value="F:pseudouridine synthase activity"/>
    <property type="evidence" value="ECO:0007669"/>
    <property type="project" value="InterPro"/>
</dbReference>
<dbReference type="SMR" id="A0A3Q1FXB4"/>
<evidence type="ECO:0000256" key="8">
    <source>
        <dbReference type="SAM" id="MobiDB-lite"/>
    </source>
</evidence>
<dbReference type="Gene3D" id="3.30.2350.20">
    <property type="entry name" value="TruD, catalytic domain"/>
    <property type="match status" value="2"/>
</dbReference>
<dbReference type="PANTHER" id="PTHR13326:SF21">
    <property type="entry name" value="PSEUDOURIDYLATE SYNTHASE PUS7L"/>
    <property type="match status" value="1"/>
</dbReference>
<dbReference type="Ensembl" id="ENSAPOT00000030357.1">
    <property type="protein sequence ID" value="ENSAPOP00000020267.1"/>
    <property type="gene ID" value="ENSAPOG00000023870.1"/>
</dbReference>
<evidence type="ECO:0000256" key="6">
    <source>
        <dbReference type="ARBA" id="ARBA00067866"/>
    </source>
</evidence>
<dbReference type="CDD" id="cd02576">
    <property type="entry name" value="PseudoU_synth_ScPUS7"/>
    <property type="match status" value="1"/>
</dbReference>
<evidence type="ECO:0000313" key="11">
    <source>
        <dbReference type="Proteomes" id="UP000257200"/>
    </source>
</evidence>
<feature type="compositionally biased region" description="Basic and acidic residues" evidence="8">
    <location>
        <begin position="57"/>
        <end position="67"/>
    </location>
</feature>
<dbReference type="GO" id="GO:0006397">
    <property type="term" value="P:mRNA processing"/>
    <property type="evidence" value="ECO:0007669"/>
    <property type="project" value="UniProtKB-KW"/>
</dbReference>
<dbReference type="SUPFAM" id="SSF55120">
    <property type="entry name" value="Pseudouridine synthase"/>
    <property type="match status" value="1"/>
</dbReference>
<dbReference type="InterPro" id="IPR011760">
    <property type="entry name" value="PsdUridine_synth_TruD_insert"/>
</dbReference>
<evidence type="ECO:0000259" key="9">
    <source>
        <dbReference type="PROSITE" id="PS50984"/>
    </source>
</evidence>
<proteinExistence type="inferred from homology"/>
<dbReference type="Proteomes" id="UP000257200">
    <property type="component" value="Unplaced"/>
</dbReference>
<evidence type="ECO:0000313" key="10">
    <source>
        <dbReference type="Ensembl" id="ENSAPOP00000020267.1"/>
    </source>
</evidence>
<accession>A0A3Q1FXB4</accession>
<dbReference type="PIRSF" id="PIRSF037016">
    <property type="entry name" value="Pseudouridin_synth_euk_prd"/>
    <property type="match status" value="1"/>
</dbReference>
<dbReference type="STRING" id="80966.ENSAPOP00000020267"/>
<dbReference type="GO" id="GO:0003723">
    <property type="term" value="F:RNA binding"/>
    <property type="evidence" value="ECO:0007669"/>
    <property type="project" value="InterPro"/>
</dbReference>
<evidence type="ECO:0000256" key="2">
    <source>
        <dbReference type="ARBA" id="ARBA00007953"/>
    </source>
</evidence>
<keyword evidence="11" id="KW-1185">Reference proteome</keyword>
<dbReference type="FunCoup" id="A0A3Q1FXB4">
    <property type="interactions" value="284"/>
</dbReference>
<evidence type="ECO:0000256" key="7">
    <source>
        <dbReference type="ARBA" id="ARBA00079696"/>
    </source>
</evidence>
<dbReference type="InParanoid" id="A0A3Q1FXB4"/>
<dbReference type="InterPro" id="IPR001656">
    <property type="entry name" value="PsdUridine_synth_TruD"/>
</dbReference>
<comment type="catalytic activity">
    <reaction evidence="1">
        <text>a uridine in mRNA = a pseudouridine in mRNA</text>
        <dbReference type="Rhea" id="RHEA:56644"/>
        <dbReference type="Rhea" id="RHEA-COMP:14658"/>
        <dbReference type="Rhea" id="RHEA-COMP:14659"/>
        <dbReference type="ChEBI" id="CHEBI:65314"/>
        <dbReference type="ChEBI" id="CHEBI:65315"/>
    </reaction>
</comment>
<dbReference type="GO" id="GO:0005634">
    <property type="term" value="C:nucleus"/>
    <property type="evidence" value="ECO:0007669"/>
    <property type="project" value="TreeGrafter"/>
</dbReference>
<dbReference type="Pfam" id="PF25094">
    <property type="entry name" value="R3H_PUS7L"/>
    <property type="match status" value="1"/>
</dbReference>
<reference evidence="10" key="2">
    <citation type="submission" date="2025-09" db="UniProtKB">
        <authorList>
            <consortium name="Ensembl"/>
        </authorList>
    </citation>
    <scope>IDENTIFICATION</scope>
</reference>
<dbReference type="FunFam" id="3.30.2350.20:FF:000005">
    <property type="entry name" value="pseudouridylate synthase 7 homolog-like protein"/>
    <property type="match status" value="1"/>
</dbReference>
<dbReference type="InterPro" id="IPR020103">
    <property type="entry name" value="PsdUridine_synth_cat_dom_sf"/>
</dbReference>
<evidence type="ECO:0000256" key="5">
    <source>
        <dbReference type="ARBA" id="ARBA00057241"/>
    </source>
</evidence>